<sequence length="137" mass="15522">MTTPREKVRHGLLLDALGDPLDLNAVDWHVRQQNPSASPSEVQNETLEVIRSLVSDGLFQLGGAKVLGEHPGGVATEGERFVPWKESLDHSMHKISHTYVKHYDDPERWMYSAYLQLTDKGQDLARSIEDKDIQGYR</sequence>
<dbReference type="Proteomes" id="UP000467379">
    <property type="component" value="Chromosome"/>
</dbReference>
<reference evidence="1 2" key="1">
    <citation type="journal article" date="2019" name="Emerg. Microbes Infect.">
        <title>Comprehensive subspecies identification of 175 nontuberculous mycobacteria species based on 7547 genomic profiles.</title>
        <authorList>
            <person name="Matsumoto Y."/>
            <person name="Kinjo T."/>
            <person name="Motooka D."/>
            <person name="Nabeya D."/>
            <person name="Jung N."/>
            <person name="Uechi K."/>
            <person name="Horii T."/>
            <person name="Iida T."/>
            <person name="Fujita J."/>
            <person name="Nakamura S."/>
        </authorList>
    </citation>
    <scope>NUCLEOTIDE SEQUENCE [LARGE SCALE GENOMIC DNA]</scope>
    <source>
        <strain evidence="1 2">JCM 12687</strain>
    </source>
</reference>
<protein>
    <submittedName>
        <fullName evidence="1">Uncharacterized protein</fullName>
    </submittedName>
</protein>
<evidence type="ECO:0000313" key="1">
    <source>
        <dbReference type="EMBL" id="BBZ11046.1"/>
    </source>
</evidence>
<dbReference type="EMBL" id="AP022606">
    <property type="protein sequence ID" value="BBZ11046.1"/>
    <property type="molecule type" value="Genomic_DNA"/>
</dbReference>
<gene>
    <name evidence="1" type="ORF">MBRA_12410</name>
</gene>
<evidence type="ECO:0000313" key="2">
    <source>
        <dbReference type="Proteomes" id="UP000467379"/>
    </source>
</evidence>
<dbReference type="RefSeq" id="WP_232080137.1">
    <property type="nucleotide sequence ID" value="NZ_AP022606.1"/>
</dbReference>
<proteinExistence type="predicted"/>
<keyword evidence="2" id="KW-1185">Reference proteome</keyword>
<name>A0ABM7KJL1_9MYCO</name>
<organism evidence="1 2">
    <name type="scientific">Mycobacterium branderi</name>
    <dbReference type="NCBI Taxonomy" id="43348"/>
    <lineage>
        <taxon>Bacteria</taxon>
        <taxon>Bacillati</taxon>
        <taxon>Actinomycetota</taxon>
        <taxon>Actinomycetes</taxon>
        <taxon>Mycobacteriales</taxon>
        <taxon>Mycobacteriaceae</taxon>
        <taxon>Mycobacterium</taxon>
    </lineage>
</organism>
<accession>A0ABM7KJL1</accession>